<evidence type="ECO:0000256" key="1">
    <source>
        <dbReference type="ARBA" id="ARBA00000085"/>
    </source>
</evidence>
<dbReference type="InterPro" id="IPR003594">
    <property type="entry name" value="HATPase_dom"/>
</dbReference>
<dbReference type="Proteomes" id="UP000252458">
    <property type="component" value="Unassembled WGS sequence"/>
</dbReference>
<feature type="domain" description="PAS" evidence="19">
    <location>
        <begin position="125"/>
        <end position="198"/>
    </location>
</feature>
<dbReference type="CDD" id="cd00130">
    <property type="entry name" value="PAS"/>
    <property type="match status" value="2"/>
</dbReference>
<feature type="transmembrane region" description="Helical" evidence="16">
    <location>
        <begin position="88"/>
        <end position="108"/>
    </location>
</feature>
<dbReference type="GO" id="GO:0005524">
    <property type="term" value="F:ATP binding"/>
    <property type="evidence" value="ECO:0007669"/>
    <property type="project" value="UniProtKB-KW"/>
</dbReference>
<evidence type="ECO:0000256" key="16">
    <source>
        <dbReference type="SAM" id="Phobius"/>
    </source>
</evidence>
<dbReference type="InterPro" id="IPR011006">
    <property type="entry name" value="CheY-like_superfamily"/>
</dbReference>
<dbReference type="PROSITE" id="PS50110">
    <property type="entry name" value="RESPONSE_REGULATORY"/>
    <property type="match status" value="1"/>
</dbReference>
<dbReference type="PROSITE" id="PS50112">
    <property type="entry name" value="PAS"/>
    <property type="match status" value="2"/>
</dbReference>
<dbReference type="InterPro" id="IPR000014">
    <property type="entry name" value="PAS"/>
</dbReference>
<evidence type="ECO:0000313" key="21">
    <source>
        <dbReference type="Proteomes" id="UP000252458"/>
    </source>
</evidence>
<dbReference type="GO" id="GO:0000155">
    <property type="term" value="F:phosphorelay sensor kinase activity"/>
    <property type="evidence" value="ECO:0007669"/>
    <property type="project" value="InterPro"/>
</dbReference>
<keyword evidence="13" id="KW-0902">Two-component regulatory system</keyword>
<dbReference type="AlphaFoldDB" id="A0A365QUD6"/>
<dbReference type="InterPro" id="IPR003661">
    <property type="entry name" value="HisK_dim/P_dom"/>
</dbReference>
<dbReference type="RefSeq" id="WP_113046000.1">
    <property type="nucleotide sequence ID" value="NZ_QMFZ01000013.1"/>
</dbReference>
<evidence type="ECO:0000256" key="8">
    <source>
        <dbReference type="ARBA" id="ARBA00022692"/>
    </source>
</evidence>
<dbReference type="InterPro" id="IPR001789">
    <property type="entry name" value="Sig_transdc_resp-reg_receiver"/>
</dbReference>
<dbReference type="SMART" id="SM00448">
    <property type="entry name" value="REC"/>
    <property type="match status" value="1"/>
</dbReference>
<comment type="catalytic activity">
    <reaction evidence="1">
        <text>ATP + protein L-histidine = ADP + protein N-phospho-L-histidine.</text>
        <dbReference type="EC" id="2.7.13.3"/>
    </reaction>
</comment>
<keyword evidence="10 20" id="KW-0418">Kinase</keyword>
<evidence type="ECO:0000256" key="3">
    <source>
        <dbReference type="ARBA" id="ARBA00004236"/>
    </source>
</evidence>
<feature type="modified residue" description="4-aspartylphosphate" evidence="15">
    <location>
        <position position="693"/>
    </location>
</feature>
<keyword evidence="12 16" id="KW-1133">Transmembrane helix</keyword>
<organism evidence="20 21">
    <name type="scientific">Burkholderia reimsis</name>
    <dbReference type="NCBI Taxonomy" id="2234132"/>
    <lineage>
        <taxon>Bacteria</taxon>
        <taxon>Pseudomonadati</taxon>
        <taxon>Pseudomonadota</taxon>
        <taxon>Betaproteobacteria</taxon>
        <taxon>Burkholderiales</taxon>
        <taxon>Burkholderiaceae</taxon>
        <taxon>Burkholderia</taxon>
    </lineage>
</organism>
<dbReference type="NCBIfam" id="TIGR00229">
    <property type="entry name" value="sensory_box"/>
    <property type="match status" value="1"/>
</dbReference>
<evidence type="ECO:0000256" key="14">
    <source>
        <dbReference type="ARBA" id="ARBA00023136"/>
    </source>
</evidence>
<dbReference type="InterPro" id="IPR025201">
    <property type="entry name" value="KdpD_TM"/>
</dbReference>
<dbReference type="GO" id="GO:0009927">
    <property type="term" value="F:histidine phosphotransfer kinase activity"/>
    <property type="evidence" value="ECO:0007669"/>
    <property type="project" value="TreeGrafter"/>
</dbReference>
<dbReference type="InterPro" id="IPR035965">
    <property type="entry name" value="PAS-like_dom_sf"/>
</dbReference>
<dbReference type="SMART" id="SM00387">
    <property type="entry name" value="HATPase_c"/>
    <property type="match status" value="1"/>
</dbReference>
<evidence type="ECO:0000256" key="10">
    <source>
        <dbReference type="ARBA" id="ARBA00022777"/>
    </source>
</evidence>
<keyword evidence="9" id="KW-0547">Nucleotide-binding</keyword>
<feature type="transmembrane region" description="Helical" evidence="16">
    <location>
        <begin position="12"/>
        <end position="30"/>
    </location>
</feature>
<dbReference type="InterPro" id="IPR004358">
    <property type="entry name" value="Sig_transdc_His_kin-like_C"/>
</dbReference>
<dbReference type="FunFam" id="3.30.565.10:FF:000023">
    <property type="entry name" value="PAS domain-containing sensor histidine kinase"/>
    <property type="match status" value="1"/>
</dbReference>
<evidence type="ECO:0000256" key="7">
    <source>
        <dbReference type="ARBA" id="ARBA00022679"/>
    </source>
</evidence>
<feature type="transmembrane region" description="Helical" evidence="16">
    <location>
        <begin position="42"/>
        <end position="68"/>
    </location>
</feature>
<evidence type="ECO:0000256" key="6">
    <source>
        <dbReference type="ARBA" id="ARBA00022553"/>
    </source>
</evidence>
<dbReference type="InterPro" id="IPR013767">
    <property type="entry name" value="PAS_fold"/>
</dbReference>
<dbReference type="EMBL" id="QMFZ01000013">
    <property type="protein sequence ID" value="RBB38667.1"/>
    <property type="molecule type" value="Genomic_DNA"/>
</dbReference>
<evidence type="ECO:0000256" key="11">
    <source>
        <dbReference type="ARBA" id="ARBA00022840"/>
    </source>
</evidence>
<comment type="caution">
    <text evidence="20">The sequence shown here is derived from an EMBL/GenBank/DDBJ whole genome shotgun (WGS) entry which is preliminary data.</text>
</comment>
<evidence type="ECO:0000259" key="19">
    <source>
        <dbReference type="PROSITE" id="PS50112"/>
    </source>
</evidence>
<dbReference type="Pfam" id="PF08448">
    <property type="entry name" value="PAS_4"/>
    <property type="match status" value="1"/>
</dbReference>
<evidence type="ECO:0000256" key="5">
    <source>
        <dbReference type="ARBA" id="ARBA00022475"/>
    </source>
</evidence>
<dbReference type="SMART" id="SM00388">
    <property type="entry name" value="HisKA"/>
    <property type="match status" value="1"/>
</dbReference>
<proteinExistence type="predicted"/>
<name>A0A365QUD6_9BURK</name>
<dbReference type="Gene3D" id="3.30.565.10">
    <property type="entry name" value="Histidine kinase-like ATPase, C-terminal domain"/>
    <property type="match status" value="1"/>
</dbReference>
<dbReference type="GO" id="GO:0006355">
    <property type="term" value="P:regulation of DNA-templated transcription"/>
    <property type="evidence" value="ECO:0007669"/>
    <property type="project" value="InterPro"/>
</dbReference>
<dbReference type="Pfam" id="PF13493">
    <property type="entry name" value="DUF4118"/>
    <property type="match status" value="1"/>
</dbReference>
<dbReference type="Pfam" id="PF02518">
    <property type="entry name" value="HATPase_c"/>
    <property type="match status" value="1"/>
</dbReference>
<evidence type="ECO:0000313" key="20">
    <source>
        <dbReference type="EMBL" id="RBB38667.1"/>
    </source>
</evidence>
<keyword evidence="5" id="KW-1003">Cell membrane</keyword>
<dbReference type="InterPro" id="IPR013656">
    <property type="entry name" value="PAS_4"/>
</dbReference>
<dbReference type="Pfam" id="PF00072">
    <property type="entry name" value="Response_reg"/>
    <property type="match status" value="1"/>
</dbReference>
<dbReference type="Gene3D" id="1.20.120.620">
    <property type="entry name" value="Backbone structure of the membrane domain of e. Coli histidine kinase receptor kdpd"/>
    <property type="match status" value="1"/>
</dbReference>
<evidence type="ECO:0000256" key="13">
    <source>
        <dbReference type="ARBA" id="ARBA00023012"/>
    </source>
</evidence>
<dbReference type="SUPFAM" id="SSF47384">
    <property type="entry name" value="Homodimeric domain of signal transducing histidine kinase"/>
    <property type="match status" value="1"/>
</dbReference>
<gene>
    <name evidence="20" type="ORF">DPV79_17020</name>
</gene>
<dbReference type="Pfam" id="PF00989">
    <property type="entry name" value="PAS"/>
    <property type="match status" value="1"/>
</dbReference>
<dbReference type="SMART" id="SM00091">
    <property type="entry name" value="PAS"/>
    <property type="match status" value="2"/>
</dbReference>
<dbReference type="Gene3D" id="3.30.450.20">
    <property type="entry name" value="PAS domain"/>
    <property type="match status" value="2"/>
</dbReference>
<comment type="subcellular location">
    <subcellularLocation>
        <location evidence="3">Cell membrane</location>
    </subcellularLocation>
    <subcellularLocation>
        <location evidence="2">Membrane</location>
        <topology evidence="2">Multi-pass membrane protein</topology>
    </subcellularLocation>
</comment>
<keyword evidence="7" id="KW-0808">Transferase</keyword>
<dbReference type="CDD" id="cd00082">
    <property type="entry name" value="HisKA"/>
    <property type="match status" value="1"/>
</dbReference>
<accession>A0A365QUD6</accession>
<dbReference type="CDD" id="cd00075">
    <property type="entry name" value="HATPase"/>
    <property type="match status" value="1"/>
</dbReference>
<dbReference type="GO" id="GO:0005886">
    <property type="term" value="C:plasma membrane"/>
    <property type="evidence" value="ECO:0007669"/>
    <property type="project" value="UniProtKB-SubCell"/>
</dbReference>
<feature type="domain" description="Response regulatory" evidence="18">
    <location>
        <begin position="644"/>
        <end position="765"/>
    </location>
</feature>
<dbReference type="SUPFAM" id="SSF55874">
    <property type="entry name" value="ATPase domain of HSP90 chaperone/DNA topoisomerase II/histidine kinase"/>
    <property type="match status" value="1"/>
</dbReference>
<dbReference type="InterPro" id="IPR005467">
    <property type="entry name" value="His_kinase_dom"/>
</dbReference>
<feature type="domain" description="PAS" evidence="19">
    <location>
        <begin position="251"/>
        <end position="296"/>
    </location>
</feature>
<evidence type="ECO:0000256" key="4">
    <source>
        <dbReference type="ARBA" id="ARBA00012438"/>
    </source>
</evidence>
<dbReference type="Gene3D" id="1.10.287.130">
    <property type="match status" value="1"/>
</dbReference>
<dbReference type="PANTHER" id="PTHR43047">
    <property type="entry name" value="TWO-COMPONENT HISTIDINE PROTEIN KINASE"/>
    <property type="match status" value="1"/>
</dbReference>
<dbReference type="SUPFAM" id="SSF52172">
    <property type="entry name" value="CheY-like"/>
    <property type="match status" value="1"/>
</dbReference>
<keyword evidence="11" id="KW-0067">ATP-binding</keyword>
<dbReference type="PANTHER" id="PTHR43047:SF72">
    <property type="entry name" value="OSMOSENSING HISTIDINE PROTEIN KINASE SLN1"/>
    <property type="match status" value="1"/>
</dbReference>
<keyword evidence="8 16" id="KW-0812">Transmembrane</keyword>
<keyword evidence="21" id="KW-1185">Reference proteome</keyword>
<evidence type="ECO:0000256" key="2">
    <source>
        <dbReference type="ARBA" id="ARBA00004141"/>
    </source>
</evidence>
<dbReference type="InterPro" id="IPR036890">
    <property type="entry name" value="HATPase_C_sf"/>
</dbReference>
<dbReference type="Gene3D" id="3.40.50.2300">
    <property type="match status" value="1"/>
</dbReference>
<dbReference type="InterPro" id="IPR036097">
    <property type="entry name" value="HisK_dim/P_sf"/>
</dbReference>
<protein>
    <recommendedName>
        <fullName evidence="4">histidine kinase</fullName>
        <ecNumber evidence="4">2.7.13.3</ecNumber>
    </recommendedName>
</protein>
<keyword evidence="6 15" id="KW-0597">Phosphoprotein</keyword>
<keyword evidence="14 16" id="KW-0472">Membrane</keyword>
<reference evidence="20 21" key="1">
    <citation type="submission" date="2018-06" db="EMBL/GenBank/DDBJ databases">
        <title>Draft genome sequence of Burkholderia reimsis strain BE51 isolated from a French agricultural soil.</title>
        <authorList>
            <person name="Esmaeel Q."/>
        </authorList>
    </citation>
    <scope>NUCLEOTIDE SEQUENCE [LARGE SCALE GENOMIC DNA]</scope>
    <source>
        <strain evidence="20 21">BE51</strain>
    </source>
</reference>
<dbReference type="InterPro" id="IPR038318">
    <property type="entry name" value="KdpD_sf"/>
</dbReference>
<sequence>MTDRPRPQAGNYATAAMLVAIATVLQVLAIRFGGVNLPFVLYYPLLAGAAWATSFVFGVVSTVVSGLLVWTLFLSDPAAYPAPLPERLVQLGTFILIGALVCAIASMLRQTRITNDRASRREAAVRRQLEAVLSALPHGVIAVDTKGRLTYINAAAAELAGCRPGDAAGRPVRDVLRIVDREGRRVQTTPLDRALDGADAVSDRHWLQRGGTGDPVPIVEVAAPLGDPDGNLDGAVLLLRDAGADRARIDASRLQRAVVDASPDAIVGIDANGRIASWNPAAQRIFGYDEADARGRMFDTLIAMRWLRRNPLAESFDAMRDPVGPLELLCVRRDGRRFRATMSACPVRGEARECVALSLTLRETGAQRRRDLRAQRSLRGARDARDQAATSNRLKDELLATVSHELRTPLNVIYGWVEVLRNSGDQALQNQAIDAIDRSARSLTRMVGDILDASSLATGKLRLDATPVDIVRLFSDSVGAFQTAASLAGIALEFDCETSSCIVSGDAERLRQMLSNLISNALKFTPDGGNVTVGLARDNAQVILTVTDTGQGVAQEFLPYIFDMFRRADDSPASSRRGLGLGLSIVRHIAELHGGGVTVVSAGRNRGTTFTVTLPAGWQPVGAMAWGLAQAGGQREPLVLDAQRILIVDDDATTRASLTAALTTFGASVAIASSGREALAVAADLRPTVVLSDLAMPDGDGFWLLDALRHGAMNGDSGPPDLCVLAVTAHAGLADQRRALEAGFDGYLCKPVDVRELVHKIAHATKRDG</sequence>
<evidence type="ECO:0000256" key="9">
    <source>
        <dbReference type="ARBA" id="ARBA00022741"/>
    </source>
</evidence>
<dbReference type="EC" id="2.7.13.3" evidence="4"/>
<feature type="domain" description="Histidine kinase" evidence="17">
    <location>
        <begin position="401"/>
        <end position="618"/>
    </location>
</feature>
<dbReference type="SUPFAM" id="SSF55785">
    <property type="entry name" value="PYP-like sensor domain (PAS domain)"/>
    <property type="match status" value="2"/>
</dbReference>
<dbReference type="Pfam" id="PF00512">
    <property type="entry name" value="HisKA"/>
    <property type="match status" value="1"/>
</dbReference>
<dbReference type="PROSITE" id="PS50109">
    <property type="entry name" value="HIS_KIN"/>
    <property type="match status" value="1"/>
</dbReference>
<dbReference type="PRINTS" id="PR00344">
    <property type="entry name" value="BCTRLSENSOR"/>
</dbReference>
<evidence type="ECO:0000256" key="15">
    <source>
        <dbReference type="PROSITE-ProRule" id="PRU00169"/>
    </source>
</evidence>
<evidence type="ECO:0000256" key="12">
    <source>
        <dbReference type="ARBA" id="ARBA00022989"/>
    </source>
</evidence>
<evidence type="ECO:0000259" key="17">
    <source>
        <dbReference type="PROSITE" id="PS50109"/>
    </source>
</evidence>
<evidence type="ECO:0000259" key="18">
    <source>
        <dbReference type="PROSITE" id="PS50110"/>
    </source>
</evidence>